<dbReference type="InterPro" id="IPR050598">
    <property type="entry name" value="AminoAcid_Transporter"/>
</dbReference>
<feature type="transmembrane region" description="Helical" evidence="6">
    <location>
        <begin position="217"/>
        <end position="236"/>
    </location>
</feature>
<dbReference type="Gene3D" id="1.20.1740.10">
    <property type="entry name" value="Amino acid/polyamine transporter I"/>
    <property type="match status" value="1"/>
</dbReference>
<evidence type="ECO:0000256" key="2">
    <source>
        <dbReference type="ARBA" id="ARBA00022692"/>
    </source>
</evidence>
<feature type="transmembrane region" description="Helical" evidence="6">
    <location>
        <begin position="582"/>
        <end position="604"/>
    </location>
</feature>
<dbReference type="Pfam" id="PF13520">
    <property type="entry name" value="AA_permease_2"/>
    <property type="match status" value="1"/>
</dbReference>
<dbReference type="AlphaFoldDB" id="A0AAJ0MF05"/>
<keyword evidence="8" id="KW-1185">Reference proteome</keyword>
<evidence type="ECO:0000256" key="3">
    <source>
        <dbReference type="ARBA" id="ARBA00022989"/>
    </source>
</evidence>
<feature type="transmembrane region" description="Helical" evidence="6">
    <location>
        <begin position="110"/>
        <end position="133"/>
    </location>
</feature>
<feature type="transmembrane region" description="Helical" evidence="6">
    <location>
        <begin position="352"/>
        <end position="373"/>
    </location>
</feature>
<organism evidence="7 8">
    <name type="scientific">Lasiosphaeria hispida</name>
    <dbReference type="NCBI Taxonomy" id="260671"/>
    <lineage>
        <taxon>Eukaryota</taxon>
        <taxon>Fungi</taxon>
        <taxon>Dikarya</taxon>
        <taxon>Ascomycota</taxon>
        <taxon>Pezizomycotina</taxon>
        <taxon>Sordariomycetes</taxon>
        <taxon>Sordariomycetidae</taxon>
        <taxon>Sordariales</taxon>
        <taxon>Lasiosphaeriaceae</taxon>
        <taxon>Lasiosphaeria</taxon>
    </lineage>
</organism>
<feature type="transmembrane region" description="Helical" evidence="6">
    <location>
        <begin position="179"/>
        <end position="205"/>
    </location>
</feature>
<dbReference type="GO" id="GO:0015179">
    <property type="term" value="F:L-amino acid transmembrane transporter activity"/>
    <property type="evidence" value="ECO:0007669"/>
    <property type="project" value="TreeGrafter"/>
</dbReference>
<dbReference type="GO" id="GO:0016020">
    <property type="term" value="C:membrane"/>
    <property type="evidence" value="ECO:0007669"/>
    <property type="project" value="UniProtKB-SubCell"/>
</dbReference>
<feature type="compositionally biased region" description="Polar residues" evidence="5">
    <location>
        <begin position="774"/>
        <end position="790"/>
    </location>
</feature>
<dbReference type="PANTHER" id="PTHR11785">
    <property type="entry name" value="AMINO ACID TRANSPORTER"/>
    <property type="match status" value="1"/>
</dbReference>
<evidence type="ECO:0000256" key="6">
    <source>
        <dbReference type="SAM" id="Phobius"/>
    </source>
</evidence>
<dbReference type="InterPro" id="IPR002293">
    <property type="entry name" value="AA/rel_permease1"/>
</dbReference>
<dbReference type="EMBL" id="JAUIQD010000004">
    <property type="protein sequence ID" value="KAK3354051.1"/>
    <property type="molecule type" value="Genomic_DNA"/>
</dbReference>
<feature type="transmembrane region" description="Helical" evidence="6">
    <location>
        <begin position="481"/>
        <end position="502"/>
    </location>
</feature>
<accession>A0AAJ0MF05</accession>
<evidence type="ECO:0000256" key="1">
    <source>
        <dbReference type="ARBA" id="ARBA00004141"/>
    </source>
</evidence>
<reference evidence="7" key="2">
    <citation type="submission" date="2023-06" db="EMBL/GenBank/DDBJ databases">
        <authorList>
            <consortium name="Lawrence Berkeley National Laboratory"/>
            <person name="Haridas S."/>
            <person name="Hensen N."/>
            <person name="Bonometti L."/>
            <person name="Westerberg I."/>
            <person name="Brannstrom I.O."/>
            <person name="Guillou S."/>
            <person name="Cros-Aarteil S."/>
            <person name="Calhoun S."/>
            <person name="Kuo A."/>
            <person name="Mondo S."/>
            <person name="Pangilinan J."/>
            <person name="Riley R."/>
            <person name="Labutti K."/>
            <person name="Andreopoulos B."/>
            <person name="Lipzen A."/>
            <person name="Chen C."/>
            <person name="Yanf M."/>
            <person name="Daum C."/>
            <person name="Ng V."/>
            <person name="Clum A."/>
            <person name="Steindorff A."/>
            <person name="Ohm R."/>
            <person name="Martin F."/>
            <person name="Silar P."/>
            <person name="Natvig D."/>
            <person name="Lalanne C."/>
            <person name="Gautier V."/>
            <person name="Ament-Velasquez S.L."/>
            <person name="Kruys A."/>
            <person name="Hutchinson M.I."/>
            <person name="Powell A.J."/>
            <person name="Barry K."/>
            <person name="Miller A.N."/>
            <person name="Grigoriev I.V."/>
            <person name="Debuchy R."/>
            <person name="Gladieux P."/>
            <person name="Thoren M.H."/>
            <person name="Johannesson H."/>
        </authorList>
    </citation>
    <scope>NUCLEOTIDE SEQUENCE</scope>
    <source>
        <strain evidence="7">CBS 955.72</strain>
    </source>
</reference>
<keyword evidence="3 6" id="KW-1133">Transmembrane helix</keyword>
<evidence type="ECO:0000256" key="4">
    <source>
        <dbReference type="ARBA" id="ARBA00023136"/>
    </source>
</evidence>
<sequence>MATQQDQNTAARTAFVVPGAVGRTGRGGGALQPTSQAPAAAGIARSGPAAFQSNLAAWLQQTTNPNAILTKAPREHYRLSFFDVSCLIINRMIGTGIFNSPKTVILGTKSAGSALILWFFGALYSLAGTHVYIEYGLNVPRYVIEGNEQAVPRSGGDLHYLSFVYNWPYYKKGTVLYSACLYGISFICVGNMAGNCVNFAIRVLLASNPAADLDYGQVRGIACAAAFFSCIIHAVSRRGGILLNNLLATVKVCILLVIPLATFAVLGGAIKDPNGAPVPNVFPQNMHPSVAFQPPKNFSLVDTPIEETLESGTVNGYAAAFLSIIFAYGGFEQSNYVLGEIKSPRRTFPRAATFAVALVALLYMFANISYMAVVPAHEQPTKTVALLFFQKVFSRSTDDTRPDRIFNSFLALSSFGNIIVTTYTAARMKQEIAKQGFIPYSRFFAQNTDVSIGRLVLYLREKGWKVPFFASPEQHHEATPVGALALHLGACLVLIWSTYSAAPGDAYGLLSSLSAYLITAFFGFFLALGILILRVFGPPAATESAKTEEYRATHSGTAAAATHGLPVRLAWREMTGRSVHGWLSIAAATLYLLGNAFPVIASWVPNTARFSTSAVPSFVVPTVCWVILGVASLWWLGFLAVGRYRRRHQHKTLVHEVWPEFDWAEPAAIPNAGHHGDDSSQIEKRQRGGGKILVHETVLFTWEVDEMGHFSDGDGAPDRSAALNMPAPMPGLPVGVRTQPGPMAAVPGRRRPAEPQPPPEDDLAGTGFEDFDQPTWNDAQTGNSVNVPWR</sequence>
<feature type="region of interest" description="Disordered" evidence="5">
    <location>
        <begin position="711"/>
        <end position="790"/>
    </location>
</feature>
<feature type="transmembrane region" description="Helical" evidence="6">
    <location>
        <begin position="405"/>
        <end position="426"/>
    </location>
</feature>
<keyword evidence="4 6" id="KW-0472">Membrane</keyword>
<comment type="caution">
    <text evidence="7">The sequence shown here is derived from an EMBL/GenBank/DDBJ whole genome shotgun (WGS) entry which is preliminary data.</text>
</comment>
<feature type="transmembrane region" description="Helical" evidence="6">
    <location>
        <begin position="514"/>
        <end position="536"/>
    </location>
</feature>
<feature type="transmembrane region" description="Helical" evidence="6">
    <location>
        <begin position="616"/>
        <end position="641"/>
    </location>
</feature>
<comment type="subcellular location">
    <subcellularLocation>
        <location evidence="1">Membrane</location>
        <topology evidence="1">Multi-pass membrane protein</topology>
    </subcellularLocation>
</comment>
<feature type="transmembrane region" description="Helical" evidence="6">
    <location>
        <begin position="314"/>
        <end position="331"/>
    </location>
</feature>
<evidence type="ECO:0000313" key="8">
    <source>
        <dbReference type="Proteomes" id="UP001275084"/>
    </source>
</evidence>
<name>A0AAJ0MF05_9PEZI</name>
<dbReference type="Proteomes" id="UP001275084">
    <property type="component" value="Unassembled WGS sequence"/>
</dbReference>
<keyword evidence="2 6" id="KW-0812">Transmembrane</keyword>
<dbReference type="PANTHER" id="PTHR11785:SF382">
    <property type="entry name" value="LOW-AFFINITY METHIONINE PERMEASE"/>
    <property type="match status" value="1"/>
</dbReference>
<proteinExistence type="predicted"/>
<evidence type="ECO:0000313" key="7">
    <source>
        <dbReference type="EMBL" id="KAK3354051.1"/>
    </source>
</evidence>
<reference evidence="7" key="1">
    <citation type="journal article" date="2023" name="Mol. Phylogenet. Evol.">
        <title>Genome-scale phylogeny and comparative genomics of the fungal order Sordariales.</title>
        <authorList>
            <person name="Hensen N."/>
            <person name="Bonometti L."/>
            <person name="Westerberg I."/>
            <person name="Brannstrom I.O."/>
            <person name="Guillou S."/>
            <person name="Cros-Aarteil S."/>
            <person name="Calhoun S."/>
            <person name="Haridas S."/>
            <person name="Kuo A."/>
            <person name="Mondo S."/>
            <person name="Pangilinan J."/>
            <person name="Riley R."/>
            <person name="LaButti K."/>
            <person name="Andreopoulos B."/>
            <person name="Lipzen A."/>
            <person name="Chen C."/>
            <person name="Yan M."/>
            <person name="Daum C."/>
            <person name="Ng V."/>
            <person name="Clum A."/>
            <person name="Steindorff A."/>
            <person name="Ohm R.A."/>
            <person name="Martin F."/>
            <person name="Silar P."/>
            <person name="Natvig D.O."/>
            <person name="Lalanne C."/>
            <person name="Gautier V."/>
            <person name="Ament-Velasquez S.L."/>
            <person name="Kruys A."/>
            <person name="Hutchinson M.I."/>
            <person name="Powell A.J."/>
            <person name="Barry K."/>
            <person name="Miller A.N."/>
            <person name="Grigoriev I.V."/>
            <person name="Debuchy R."/>
            <person name="Gladieux P."/>
            <person name="Hiltunen Thoren M."/>
            <person name="Johannesson H."/>
        </authorList>
    </citation>
    <scope>NUCLEOTIDE SEQUENCE</scope>
    <source>
        <strain evidence="7">CBS 955.72</strain>
    </source>
</reference>
<gene>
    <name evidence="7" type="ORF">B0T25DRAFT_545882</name>
</gene>
<feature type="transmembrane region" description="Helical" evidence="6">
    <location>
        <begin position="248"/>
        <end position="270"/>
    </location>
</feature>
<feature type="transmembrane region" description="Helical" evidence="6">
    <location>
        <begin position="79"/>
        <end position="98"/>
    </location>
</feature>
<protein>
    <submittedName>
        <fullName evidence="7">Amino acid permease-domain-containing protein</fullName>
    </submittedName>
</protein>
<evidence type="ECO:0000256" key="5">
    <source>
        <dbReference type="SAM" id="MobiDB-lite"/>
    </source>
</evidence>